<sequence length="229" mass="25723">MDPDAALAAATSTMSSRFESQTAIDEAKENKQKEWKEAYARIGQEPPPEEPEQEYDPRTLFERLQSQKDTKKEEWDSKMKLSNQWRGLDSEEQRFLAEKEAEKRAEQRKVEEREADEVREYRERLAAKHASQATTEPPVLASAASTASKKVPVKPARKDVKSFMKGIVVKKKTKPASTVTGSASERLTDPPAAANLESNSSSTAGAKRQAPDNATNSEEEKRRKLDQDE</sequence>
<feature type="compositionally biased region" description="Polar residues" evidence="3">
    <location>
        <begin position="175"/>
        <end position="185"/>
    </location>
</feature>
<evidence type="ECO:0000256" key="3">
    <source>
        <dbReference type="SAM" id="MobiDB-lite"/>
    </source>
</evidence>
<dbReference type="InterPro" id="IPR019331">
    <property type="entry name" value="FAM192A/Fyv6_N"/>
</dbReference>
<keyword evidence="6" id="KW-1185">Reference proteome</keyword>
<evidence type="ECO:0000256" key="1">
    <source>
        <dbReference type="ARBA" id="ARBA00004123"/>
    </source>
</evidence>
<keyword evidence="2" id="KW-0539">Nucleus</keyword>
<name>A0AAW0YDZ1_9TREE</name>
<dbReference type="AlphaFoldDB" id="A0AAW0YDZ1"/>
<accession>A0AAW0YDZ1</accession>
<feature type="region of interest" description="Disordered" evidence="3">
    <location>
        <begin position="126"/>
        <end position="156"/>
    </location>
</feature>
<gene>
    <name evidence="5" type="ORF">IAR55_007068</name>
</gene>
<dbReference type="GeneID" id="92184326"/>
<dbReference type="Proteomes" id="UP001388673">
    <property type="component" value="Unassembled WGS sequence"/>
</dbReference>
<feature type="region of interest" description="Disordered" evidence="3">
    <location>
        <begin position="171"/>
        <end position="229"/>
    </location>
</feature>
<feature type="domain" description="FAM192A/Fyv6 N-terminal" evidence="4">
    <location>
        <begin position="18"/>
        <end position="122"/>
    </location>
</feature>
<dbReference type="Pfam" id="PF10187">
    <property type="entry name" value="FAM192A_Fyv6_N"/>
    <property type="match status" value="1"/>
</dbReference>
<proteinExistence type="predicted"/>
<dbReference type="RefSeq" id="XP_066799359.1">
    <property type="nucleotide sequence ID" value="XM_066950144.1"/>
</dbReference>
<evidence type="ECO:0000259" key="4">
    <source>
        <dbReference type="Pfam" id="PF10187"/>
    </source>
</evidence>
<dbReference type="KEGG" id="kne:92184326"/>
<evidence type="ECO:0000313" key="6">
    <source>
        <dbReference type="Proteomes" id="UP001388673"/>
    </source>
</evidence>
<organism evidence="5 6">
    <name type="scientific">Kwoniella newhampshirensis</name>
    <dbReference type="NCBI Taxonomy" id="1651941"/>
    <lineage>
        <taxon>Eukaryota</taxon>
        <taxon>Fungi</taxon>
        <taxon>Dikarya</taxon>
        <taxon>Basidiomycota</taxon>
        <taxon>Agaricomycotina</taxon>
        <taxon>Tremellomycetes</taxon>
        <taxon>Tremellales</taxon>
        <taxon>Cryptococcaceae</taxon>
        <taxon>Kwoniella</taxon>
    </lineage>
</organism>
<evidence type="ECO:0000256" key="2">
    <source>
        <dbReference type="ARBA" id="ARBA00023242"/>
    </source>
</evidence>
<comment type="subcellular location">
    <subcellularLocation>
        <location evidence="1">Nucleus</location>
    </subcellularLocation>
</comment>
<reference evidence="5 6" key="1">
    <citation type="journal article" date="2024" name="bioRxiv">
        <title>Comparative genomics of Cryptococcus and Kwoniella reveals pathogenesis evolution and contrasting karyotype dynamics via intercentromeric recombination or chromosome fusion.</title>
        <authorList>
            <person name="Coelho M.A."/>
            <person name="David-Palma M."/>
            <person name="Shea T."/>
            <person name="Bowers K."/>
            <person name="McGinley-Smith S."/>
            <person name="Mohammad A.W."/>
            <person name="Gnirke A."/>
            <person name="Yurkov A.M."/>
            <person name="Nowrousian M."/>
            <person name="Sun S."/>
            <person name="Cuomo C.A."/>
            <person name="Heitman J."/>
        </authorList>
    </citation>
    <scope>NUCLEOTIDE SEQUENCE [LARGE SCALE GENOMIC DNA]</scope>
    <source>
        <strain evidence="5 6">CBS 13917</strain>
    </source>
</reference>
<dbReference type="InterPro" id="IPR039845">
    <property type="entry name" value="FAM192A"/>
</dbReference>
<dbReference type="EMBL" id="JBCAWK010000015">
    <property type="protein sequence ID" value="KAK8843411.1"/>
    <property type="molecule type" value="Genomic_DNA"/>
</dbReference>
<protein>
    <recommendedName>
        <fullName evidence="4">FAM192A/Fyv6 N-terminal domain-containing protein</fullName>
    </recommendedName>
</protein>
<dbReference type="PANTHER" id="PTHR13495:SF0">
    <property type="entry name" value="PSME3-INTERACTING PROTEIN"/>
    <property type="match status" value="1"/>
</dbReference>
<evidence type="ECO:0000313" key="5">
    <source>
        <dbReference type="EMBL" id="KAK8843411.1"/>
    </source>
</evidence>
<feature type="region of interest" description="Disordered" evidence="3">
    <location>
        <begin position="1"/>
        <end position="33"/>
    </location>
</feature>
<dbReference type="PANTHER" id="PTHR13495">
    <property type="entry name" value="NEFA-INTERACTING NUCLEAR PROTEIN NIP30"/>
    <property type="match status" value="1"/>
</dbReference>
<comment type="caution">
    <text evidence="5">The sequence shown here is derived from an EMBL/GenBank/DDBJ whole genome shotgun (WGS) entry which is preliminary data.</text>
</comment>
<feature type="compositionally biased region" description="Basic and acidic residues" evidence="3">
    <location>
        <begin position="218"/>
        <end position="229"/>
    </location>
</feature>
<dbReference type="GO" id="GO:0005634">
    <property type="term" value="C:nucleus"/>
    <property type="evidence" value="ECO:0007669"/>
    <property type="project" value="UniProtKB-SubCell"/>
</dbReference>
<feature type="compositionally biased region" description="Low complexity" evidence="3">
    <location>
        <begin position="1"/>
        <end position="10"/>
    </location>
</feature>
<feature type="compositionally biased region" description="Polar residues" evidence="3">
    <location>
        <begin position="11"/>
        <end position="23"/>
    </location>
</feature>